<comment type="caution">
    <text evidence="2">The sequence shown here is derived from an EMBL/GenBank/DDBJ whole genome shotgun (WGS) entry which is preliminary data.</text>
</comment>
<accession>A0ABS6F0Q8</accession>
<dbReference type="Proteomes" id="UP000736583">
    <property type="component" value="Unassembled WGS sequence"/>
</dbReference>
<keyword evidence="1" id="KW-1133">Transmembrane helix</keyword>
<organism evidence="2 3">
    <name type="scientific">Clostridium simiarum</name>
    <dbReference type="NCBI Taxonomy" id="2841506"/>
    <lineage>
        <taxon>Bacteria</taxon>
        <taxon>Bacillati</taxon>
        <taxon>Bacillota</taxon>
        <taxon>Clostridia</taxon>
        <taxon>Eubacteriales</taxon>
        <taxon>Clostridiaceae</taxon>
        <taxon>Clostridium</taxon>
    </lineage>
</organism>
<keyword evidence="1" id="KW-0472">Membrane</keyword>
<keyword evidence="1" id="KW-0812">Transmembrane</keyword>
<dbReference type="RefSeq" id="WP_216456217.1">
    <property type="nucleotide sequence ID" value="NZ_JAHLQL010000001.1"/>
</dbReference>
<gene>
    <name evidence="2" type="ORF">KQI89_05450</name>
</gene>
<feature type="transmembrane region" description="Helical" evidence="1">
    <location>
        <begin position="107"/>
        <end position="129"/>
    </location>
</feature>
<evidence type="ECO:0000313" key="2">
    <source>
        <dbReference type="EMBL" id="MBU5591203.1"/>
    </source>
</evidence>
<name>A0ABS6F0Q8_9CLOT</name>
<feature type="transmembrane region" description="Helical" evidence="1">
    <location>
        <begin position="144"/>
        <end position="166"/>
    </location>
</feature>
<feature type="transmembrane region" description="Helical" evidence="1">
    <location>
        <begin position="21"/>
        <end position="44"/>
    </location>
</feature>
<sequence length="189" mass="22040">MGTDLFKYIFDESKKDGCKGVISVIIKIAVFFICLSPVFVYFLLYQTIVVREYNIFISSTLILGCGSLLFFLIFSSAKTFSFILLLKKIKSKSNLSIEEKEHYYFKKSFIITTIFQGILSLLIIISYYYNNPSNLVIKQFNELIFVIIAIITFIIVSFILWIIFLLKYIKSLEKENDMLKIGRDMKNDK</sequence>
<evidence type="ECO:0000256" key="1">
    <source>
        <dbReference type="SAM" id="Phobius"/>
    </source>
</evidence>
<evidence type="ECO:0008006" key="4">
    <source>
        <dbReference type="Google" id="ProtNLM"/>
    </source>
</evidence>
<proteinExistence type="predicted"/>
<dbReference type="EMBL" id="JAHLQL010000001">
    <property type="protein sequence ID" value="MBU5591203.1"/>
    <property type="molecule type" value="Genomic_DNA"/>
</dbReference>
<keyword evidence="3" id="KW-1185">Reference proteome</keyword>
<protein>
    <recommendedName>
        <fullName evidence="4">DUF3278 domain-containing protein</fullName>
    </recommendedName>
</protein>
<reference evidence="2 3" key="1">
    <citation type="submission" date="2021-06" db="EMBL/GenBank/DDBJ databases">
        <authorList>
            <person name="Sun Q."/>
            <person name="Li D."/>
        </authorList>
    </citation>
    <scope>NUCLEOTIDE SEQUENCE [LARGE SCALE GENOMIC DNA]</scope>
    <source>
        <strain evidence="2 3">MSJ-4</strain>
    </source>
</reference>
<feature type="transmembrane region" description="Helical" evidence="1">
    <location>
        <begin position="56"/>
        <end position="86"/>
    </location>
</feature>
<evidence type="ECO:0000313" key="3">
    <source>
        <dbReference type="Proteomes" id="UP000736583"/>
    </source>
</evidence>